<keyword evidence="5" id="KW-1185">Reference proteome</keyword>
<evidence type="ECO:0000259" key="3">
    <source>
        <dbReference type="Pfam" id="PF11887"/>
    </source>
</evidence>
<organism evidence="4 5">
    <name type="scientific">Amycolatopsis methanolica 239</name>
    <dbReference type="NCBI Taxonomy" id="1068978"/>
    <lineage>
        <taxon>Bacteria</taxon>
        <taxon>Bacillati</taxon>
        <taxon>Actinomycetota</taxon>
        <taxon>Actinomycetes</taxon>
        <taxon>Pseudonocardiales</taxon>
        <taxon>Pseudonocardiaceae</taxon>
        <taxon>Amycolatopsis</taxon>
        <taxon>Amycolatopsis methanolica group</taxon>
    </lineage>
</organism>
<name>A0A076N1F8_AMYME</name>
<dbReference type="STRING" id="1068978.AMETH_4573"/>
<keyword evidence="1" id="KW-1133">Transmembrane helix</keyword>
<dbReference type="PANTHER" id="PTHR33371">
    <property type="entry name" value="INTERMEMBRANE PHOSPHOLIPID TRANSPORT SYSTEM BINDING PROTEIN MLAD-RELATED"/>
    <property type="match status" value="1"/>
</dbReference>
<dbReference type="HOGENOM" id="CLU_032980_0_0_11"/>
<dbReference type="Pfam" id="PF11887">
    <property type="entry name" value="Mce4_CUP1"/>
    <property type="match status" value="1"/>
</dbReference>
<dbReference type="OrthoDB" id="4741753at2"/>
<evidence type="ECO:0000313" key="5">
    <source>
        <dbReference type="Proteomes" id="UP000062973"/>
    </source>
</evidence>
<dbReference type="AlphaFoldDB" id="A0A076N1F8"/>
<dbReference type="RefSeq" id="WP_017983490.1">
    <property type="nucleotide sequence ID" value="NZ_AQUL01000001.1"/>
</dbReference>
<sequence>MISRFVRIQLVIFALVSVISIAVVVVFYAQVPKLLGLGQHTLTVKLADAAGLYVGSRVTYNGVEIGRVTAVEVEPGGADASLSVSSDIGIPSDVRADVHSVSAIGEQYIDLTPGGRPGAGVLADGATIPVERTGVPTPTGELLDNVNRLVASIPPDSLGTSLGELADAFRGTGPVLRQVLDQSESLLAAAQENLDPTQQLLRDAGPLLDTQIASSEHIRSLVSSLAGFTGTVHANDAQLRSVIDRGIPAAAQVDGLFQDLRPTLPILLANLTSVEQVLVTYNPALESILVTYPALTTALISATAPHQDDQSLAIDFRTTALTPPPCTVGFLPPEQHRSPDDLSRVATPDDLYCKLPHDNPTDVRGVRNIPCLNAPGRRAATVRECGGEGFEPVQQNNPPFPSGSLLGNLTSALYNPQTGSGVAADGHLFGIGGIGTTAKTKEDLTWQQMLLAPLGR</sequence>
<keyword evidence="1" id="KW-0472">Membrane</keyword>
<dbReference type="NCBIfam" id="TIGR00996">
    <property type="entry name" value="Mtu_fam_mce"/>
    <property type="match status" value="1"/>
</dbReference>
<proteinExistence type="predicted"/>
<reference evidence="4 5" key="1">
    <citation type="submission" date="2014-07" db="EMBL/GenBank/DDBJ databases">
        <title>Whole Genome Sequence of the Amycolatopsis methanolica 239.</title>
        <authorList>
            <person name="Tang B."/>
        </authorList>
    </citation>
    <scope>NUCLEOTIDE SEQUENCE [LARGE SCALE GENOMIC DNA]</scope>
    <source>
        <strain evidence="4 5">239</strain>
    </source>
</reference>
<dbReference type="Pfam" id="PF02470">
    <property type="entry name" value="MlaD"/>
    <property type="match status" value="1"/>
</dbReference>
<feature type="domain" description="Mammalian cell entry C-terminal" evidence="3">
    <location>
        <begin position="121"/>
        <end position="298"/>
    </location>
</feature>
<feature type="domain" description="Mce/MlaD" evidence="2">
    <location>
        <begin position="40"/>
        <end position="114"/>
    </location>
</feature>
<dbReference type="EMBL" id="CP009110">
    <property type="protein sequence ID" value="AIJ24665.1"/>
    <property type="molecule type" value="Genomic_DNA"/>
</dbReference>
<dbReference type="PANTHER" id="PTHR33371:SF16">
    <property type="entry name" value="MCE-FAMILY PROTEIN MCE3F"/>
    <property type="match status" value="1"/>
</dbReference>
<dbReference type="InterPro" id="IPR052336">
    <property type="entry name" value="MlaD_Phospholipid_Transporter"/>
</dbReference>
<keyword evidence="1" id="KW-0812">Transmembrane</keyword>
<accession>A0A076N1F8</accession>
<gene>
    <name evidence="4" type="ORF">AMETH_4573</name>
</gene>
<dbReference type="InterPro" id="IPR024516">
    <property type="entry name" value="Mce_C"/>
</dbReference>
<dbReference type="eggNOG" id="COG1463">
    <property type="taxonomic scope" value="Bacteria"/>
</dbReference>
<feature type="transmembrane region" description="Helical" evidence="1">
    <location>
        <begin position="12"/>
        <end position="31"/>
    </location>
</feature>
<dbReference type="InterPro" id="IPR003399">
    <property type="entry name" value="Mce/MlaD"/>
</dbReference>
<evidence type="ECO:0000313" key="4">
    <source>
        <dbReference type="EMBL" id="AIJ24665.1"/>
    </source>
</evidence>
<evidence type="ECO:0000256" key="1">
    <source>
        <dbReference type="SAM" id="Phobius"/>
    </source>
</evidence>
<dbReference type="InterPro" id="IPR005693">
    <property type="entry name" value="Mce"/>
</dbReference>
<dbReference type="KEGG" id="amq:AMETH_4573"/>
<dbReference type="Proteomes" id="UP000062973">
    <property type="component" value="Chromosome"/>
</dbReference>
<protein>
    <submittedName>
        <fullName evidence="4">MCE family protein</fullName>
    </submittedName>
</protein>
<dbReference type="GO" id="GO:0005576">
    <property type="term" value="C:extracellular region"/>
    <property type="evidence" value="ECO:0007669"/>
    <property type="project" value="TreeGrafter"/>
</dbReference>
<dbReference type="PATRIC" id="fig|1068978.7.peg.4908"/>
<evidence type="ECO:0000259" key="2">
    <source>
        <dbReference type="Pfam" id="PF02470"/>
    </source>
</evidence>